<dbReference type="Pfam" id="PF12767">
    <property type="entry name" value="SAGA-Tad1"/>
    <property type="match status" value="1"/>
</dbReference>
<evidence type="ECO:0000313" key="1">
    <source>
        <dbReference type="EMBL" id="KAL1544310.1"/>
    </source>
</evidence>
<dbReference type="EMBL" id="JBEAFC010000008">
    <property type="protein sequence ID" value="KAL1544310.1"/>
    <property type="molecule type" value="Genomic_DNA"/>
</dbReference>
<reference evidence="1 2" key="1">
    <citation type="submission" date="2024-06" db="EMBL/GenBank/DDBJ databases">
        <title>A chromosome level genome sequence of Diviner's sage (Salvia divinorum).</title>
        <authorList>
            <person name="Ford S.A."/>
            <person name="Ro D.-K."/>
            <person name="Ness R.W."/>
            <person name="Phillips M.A."/>
        </authorList>
    </citation>
    <scope>NUCLEOTIDE SEQUENCE [LARGE SCALE GENOMIC DNA]</scope>
    <source>
        <strain evidence="1">SAF-2024a</strain>
        <tissue evidence="1">Leaf</tissue>
    </source>
</reference>
<gene>
    <name evidence="1" type="ORF">AAHA92_21179</name>
</gene>
<dbReference type="PANTHER" id="PTHR21277:SF44">
    <property type="entry name" value="TRANSCRIPTIONAL REGULATOR OF RNA POLII, SAGA, SUBUNIT"/>
    <property type="match status" value="1"/>
</dbReference>
<sequence length="193" mass="21397">MVASHHFIRTYPVELKELIYEKIGQQRETVSRIQEQQSAAELQTISGRPPTGVASVEDGEEVEQCVVIPVSHRWSSVTAPFGVSVDLCGAHKASHSVPSCQNNGELPDTRFLGRRLQKKLASEGVGFTLDGANLLNNGLDVYLKNMISQCIDVGRSRVMKPVTIQRQSNGARTMQTSEHWSMQFEKVCNYALP</sequence>
<organism evidence="1 2">
    <name type="scientific">Salvia divinorum</name>
    <name type="common">Maria pastora</name>
    <name type="synonym">Diviner's sage</name>
    <dbReference type="NCBI Taxonomy" id="28513"/>
    <lineage>
        <taxon>Eukaryota</taxon>
        <taxon>Viridiplantae</taxon>
        <taxon>Streptophyta</taxon>
        <taxon>Embryophyta</taxon>
        <taxon>Tracheophyta</taxon>
        <taxon>Spermatophyta</taxon>
        <taxon>Magnoliopsida</taxon>
        <taxon>eudicotyledons</taxon>
        <taxon>Gunneridae</taxon>
        <taxon>Pentapetalae</taxon>
        <taxon>asterids</taxon>
        <taxon>lamiids</taxon>
        <taxon>Lamiales</taxon>
        <taxon>Lamiaceae</taxon>
        <taxon>Nepetoideae</taxon>
        <taxon>Mentheae</taxon>
        <taxon>Salviinae</taxon>
        <taxon>Salvia</taxon>
        <taxon>Salvia subgen. Calosphace</taxon>
    </lineage>
</organism>
<protein>
    <submittedName>
        <fullName evidence="1">Uncharacterized protein</fullName>
    </submittedName>
</protein>
<accession>A0ABD1GKT9</accession>
<dbReference type="InterPro" id="IPR024738">
    <property type="entry name" value="Hfi1/Tada1"/>
</dbReference>
<proteinExistence type="predicted"/>
<comment type="caution">
    <text evidence="1">The sequence shown here is derived from an EMBL/GenBank/DDBJ whole genome shotgun (WGS) entry which is preliminary data.</text>
</comment>
<dbReference type="Proteomes" id="UP001567538">
    <property type="component" value="Unassembled WGS sequence"/>
</dbReference>
<dbReference type="AlphaFoldDB" id="A0ABD1GKT9"/>
<evidence type="ECO:0000313" key="2">
    <source>
        <dbReference type="Proteomes" id="UP001567538"/>
    </source>
</evidence>
<name>A0ABD1GKT9_SALDI</name>
<keyword evidence="2" id="KW-1185">Reference proteome</keyword>
<dbReference type="PANTHER" id="PTHR21277">
    <property type="entry name" value="TRANSCRIPTIONAL ADAPTER 1"/>
    <property type="match status" value="1"/>
</dbReference>